<protein>
    <submittedName>
        <fullName evidence="1">Uncharacterized protein</fullName>
    </submittedName>
</protein>
<dbReference type="EMBL" id="JASBWT010000019">
    <property type="protein sequence ID" value="KAJ9096446.1"/>
    <property type="molecule type" value="Genomic_DNA"/>
</dbReference>
<evidence type="ECO:0000313" key="2">
    <source>
        <dbReference type="Proteomes" id="UP001227268"/>
    </source>
</evidence>
<gene>
    <name evidence="1" type="ORF">QFC21_005268</name>
</gene>
<keyword evidence="2" id="KW-1185">Reference proteome</keyword>
<proteinExistence type="predicted"/>
<sequence>MAPRKLIELAMRDMITHGADEIVLETEYDNLASLTLYGSMGFIKDRRLYRFYLNGKDAYFDAIDNE</sequence>
<reference evidence="1" key="1">
    <citation type="submission" date="2023-04" db="EMBL/GenBank/DDBJ databases">
        <title>Draft Genome sequencing of Naganishia species isolated from polar environments using Oxford Nanopore Technology.</title>
        <authorList>
            <person name="Leo P."/>
            <person name="Venkateswaran K."/>
        </authorList>
    </citation>
    <scope>NUCLEOTIDE SEQUENCE</scope>
    <source>
        <strain evidence="1">MNA-CCFEE 5423</strain>
    </source>
</reference>
<organism evidence="1 2">
    <name type="scientific">Naganishia friedmannii</name>
    <dbReference type="NCBI Taxonomy" id="89922"/>
    <lineage>
        <taxon>Eukaryota</taxon>
        <taxon>Fungi</taxon>
        <taxon>Dikarya</taxon>
        <taxon>Basidiomycota</taxon>
        <taxon>Agaricomycotina</taxon>
        <taxon>Tremellomycetes</taxon>
        <taxon>Filobasidiales</taxon>
        <taxon>Filobasidiaceae</taxon>
        <taxon>Naganishia</taxon>
    </lineage>
</organism>
<name>A0ACC2VCV7_9TREE</name>
<evidence type="ECO:0000313" key="1">
    <source>
        <dbReference type="EMBL" id="KAJ9096446.1"/>
    </source>
</evidence>
<comment type="caution">
    <text evidence="1">The sequence shown here is derived from an EMBL/GenBank/DDBJ whole genome shotgun (WGS) entry which is preliminary data.</text>
</comment>
<dbReference type="Proteomes" id="UP001227268">
    <property type="component" value="Unassembled WGS sequence"/>
</dbReference>
<accession>A0ACC2VCV7</accession>